<name>A0A9E7ITE7_9FIRM</name>
<dbReference type="Pfam" id="PF00005">
    <property type="entry name" value="ABC_tran"/>
    <property type="match status" value="1"/>
</dbReference>
<evidence type="ECO:0000256" key="1">
    <source>
        <dbReference type="ARBA" id="ARBA00022448"/>
    </source>
</evidence>
<sequence length="263" mass="29322">MEILKVEHLSNAFDGKEILKDVNFTVNSGEIIGYIGPNGAGKSTTIKIIMGLNRDYYGEVSVFGKNIKDSLDYKKKIGYVPEASEVYENLTAVENIELNAALYEIDIESAVQRAKTMLEVLEMKDVMDSQISSFSKGMRQKYLFVLSLLHDPDIVFLDEPLSGIDANSVLVIKEILASLKNKGKTIFYSSHILEVVEKLSDKIILLQNGKVILNDSIDNIKKTLNNNEGSDESLENIFNEVTGFTNHKELAEEFVKAMGESDV</sequence>
<protein>
    <submittedName>
        <fullName evidence="5">ABC transporter ATP-binding protein</fullName>
    </submittedName>
</protein>
<dbReference type="SMART" id="SM00382">
    <property type="entry name" value="AAA"/>
    <property type="match status" value="1"/>
</dbReference>
<organism evidence="5 6">
    <name type="scientific">Fenollaria massiliensis</name>
    <dbReference type="NCBI Taxonomy" id="938288"/>
    <lineage>
        <taxon>Bacteria</taxon>
        <taxon>Bacillati</taxon>
        <taxon>Bacillota</taxon>
        <taxon>Clostridia</taxon>
        <taxon>Eubacteriales</taxon>
        <taxon>Fenollaria</taxon>
    </lineage>
</organism>
<evidence type="ECO:0000313" key="5">
    <source>
        <dbReference type="EMBL" id="UQK58522.1"/>
    </source>
</evidence>
<dbReference type="PANTHER" id="PTHR42939:SF1">
    <property type="entry name" value="ABC TRANSPORTER ATP-BINDING PROTEIN ALBC-RELATED"/>
    <property type="match status" value="1"/>
</dbReference>
<gene>
    <name evidence="5" type="ORF">M1R53_04595</name>
</gene>
<dbReference type="EMBL" id="CP096649">
    <property type="protein sequence ID" value="UQK58522.1"/>
    <property type="molecule type" value="Genomic_DNA"/>
</dbReference>
<evidence type="ECO:0000259" key="4">
    <source>
        <dbReference type="PROSITE" id="PS50893"/>
    </source>
</evidence>
<dbReference type="Gene3D" id="3.40.50.300">
    <property type="entry name" value="P-loop containing nucleotide triphosphate hydrolases"/>
    <property type="match status" value="1"/>
</dbReference>
<evidence type="ECO:0000256" key="3">
    <source>
        <dbReference type="ARBA" id="ARBA00022840"/>
    </source>
</evidence>
<evidence type="ECO:0000256" key="2">
    <source>
        <dbReference type="ARBA" id="ARBA00022741"/>
    </source>
</evidence>
<dbReference type="PROSITE" id="PS00211">
    <property type="entry name" value="ABC_TRANSPORTER_1"/>
    <property type="match status" value="1"/>
</dbReference>
<dbReference type="Proteomes" id="UP000831151">
    <property type="component" value="Chromosome"/>
</dbReference>
<dbReference type="InterPro" id="IPR027417">
    <property type="entry name" value="P-loop_NTPase"/>
</dbReference>
<dbReference type="RefSeq" id="WP_249242139.1">
    <property type="nucleotide sequence ID" value="NZ_CP096649.1"/>
</dbReference>
<keyword evidence="1" id="KW-0813">Transport</keyword>
<dbReference type="InterPro" id="IPR051782">
    <property type="entry name" value="ABC_Transporter_VariousFunc"/>
</dbReference>
<dbReference type="AlphaFoldDB" id="A0A9E7ITE7"/>
<dbReference type="PANTHER" id="PTHR42939">
    <property type="entry name" value="ABC TRANSPORTER ATP-BINDING PROTEIN ALBC-RELATED"/>
    <property type="match status" value="1"/>
</dbReference>
<evidence type="ECO:0000313" key="6">
    <source>
        <dbReference type="Proteomes" id="UP000831151"/>
    </source>
</evidence>
<dbReference type="GO" id="GO:0005524">
    <property type="term" value="F:ATP binding"/>
    <property type="evidence" value="ECO:0007669"/>
    <property type="project" value="UniProtKB-KW"/>
</dbReference>
<dbReference type="InterPro" id="IPR003593">
    <property type="entry name" value="AAA+_ATPase"/>
</dbReference>
<dbReference type="CDD" id="cd03230">
    <property type="entry name" value="ABC_DR_subfamily_A"/>
    <property type="match status" value="1"/>
</dbReference>
<dbReference type="PROSITE" id="PS50893">
    <property type="entry name" value="ABC_TRANSPORTER_2"/>
    <property type="match status" value="1"/>
</dbReference>
<feature type="domain" description="ABC transporter" evidence="4">
    <location>
        <begin position="4"/>
        <end position="233"/>
    </location>
</feature>
<dbReference type="InterPro" id="IPR017871">
    <property type="entry name" value="ABC_transporter-like_CS"/>
</dbReference>
<keyword evidence="3 5" id="KW-0067">ATP-binding</keyword>
<dbReference type="SUPFAM" id="SSF52540">
    <property type="entry name" value="P-loop containing nucleoside triphosphate hydrolases"/>
    <property type="match status" value="1"/>
</dbReference>
<dbReference type="GO" id="GO:0016887">
    <property type="term" value="F:ATP hydrolysis activity"/>
    <property type="evidence" value="ECO:0007669"/>
    <property type="project" value="InterPro"/>
</dbReference>
<accession>A0A9E7ITE7</accession>
<proteinExistence type="predicted"/>
<reference evidence="5" key="1">
    <citation type="submission" date="2022-04" db="EMBL/GenBank/DDBJ databases">
        <title>Complete genome sequences of Ezakiella coagulans and Fenollaria massiliensis.</title>
        <authorList>
            <person name="France M.T."/>
            <person name="Clifford J."/>
            <person name="Narina S."/>
            <person name="Rutt L."/>
            <person name="Ravel J."/>
        </authorList>
    </citation>
    <scope>NUCLEOTIDE SEQUENCE</scope>
    <source>
        <strain evidence="5">C0061C2</strain>
    </source>
</reference>
<dbReference type="KEGG" id="fms:M1R53_04595"/>
<keyword evidence="6" id="KW-1185">Reference proteome</keyword>
<dbReference type="InterPro" id="IPR003439">
    <property type="entry name" value="ABC_transporter-like_ATP-bd"/>
</dbReference>
<keyword evidence="2" id="KW-0547">Nucleotide-binding</keyword>